<protein>
    <submittedName>
        <fullName evidence="1">Uncharacterized protein</fullName>
    </submittedName>
</protein>
<comment type="caution">
    <text evidence="1">The sequence shown here is derived from an EMBL/GenBank/DDBJ whole genome shotgun (WGS) entry which is preliminary data.</text>
</comment>
<organism evidence="1 2">
    <name type="scientific">Persea americana</name>
    <name type="common">Avocado</name>
    <dbReference type="NCBI Taxonomy" id="3435"/>
    <lineage>
        <taxon>Eukaryota</taxon>
        <taxon>Viridiplantae</taxon>
        <taxon>Streptophyta</taxon>
        <taxon>Embryophyta</taxon>
        <taxon>Tracheophyta</taxon>
        <taxon>Spermatophyta</taxon>
        <taxon>Magnoliopsida</taxon>
        <taxon>Magnoliidae</taxon>
        <taxon>Laurales</taxon>
        <taxon>Lauraceae</taxon>
        <taxon>Persea</taxon>
    </lineage>
</organism>
<evidence type="ECO:0000313" key="1">
    <source>
        <dbReference type="EMBL" id="KAJ8636028.1"/>
    </source>
</evidence>
<sequence length="80" mass="9094">MSRRGREVRDKGTEREERGNGAQWVLSAGRGKELTWWRRRRRRDLQGTAVAARWVQVNLLLHVEKGDGGAACVRPGEARA</sequence>
<name>A0ACC2LS82_PERAE</name>
<gene>
    <name evidence="1" type="ORF">MRB53_010295</name>
</gene>
<keyword evidence="2" id="KW-1185">Reference proteome</keyword>
<dbReference type="EMBL" id="CM056811">
    <property type="protein sequence ID" value="KAJ8636028.1"/>
    <property type="molecule type" value="Genomic_DNA"/>
</dbReference>
<proteinExistence type="predicted"/>
<accession>A0ACC2LS82</accession>
<reference evidence="1 2" key="1">
    <citation type="journal article" date="2022" name="Hortic Res">
        <title>A haplotype resolved chromosomal level avocado genome allows analysis of novel avocado genes.</title>
        <authorList>
            <person name="Nath O."/>
            <person name="Fletcher S.J."/>
            <person name="Hayward A."/>
            <person name="Shaw L.M."/>
            <person name="Masouleh A.K."/>
            <person name="Furtado A."/>
            <person name="Henry R.J."/>
            <person name="Mitter N."/>
        </authorList>
    </citation>
    <scope>NUCLEOTIDE SEQUENCE [LARGE SCALE GENOMIC DNA]</scope>
    <source>
        <strain evidence="2">cv. Hass</strain>
    </source>
</reference>
<dbReference type="Proteomes" id="UP001234297">
    <property type="component" value="Chromosome 3"/>
</dbReference>
<evidence type="ECO:0000313" key="2">
    <source>
        <dbReference type="Proteomes" id="UP001234297"/>
    </source>
</evidence>